<proteinExistence type="predicted"/>
<reference evidence="1 2" key="1">
    <citation type="submission" date="2020-02" db="EMBL/GenBank/DDBJ databases">
        <title>Draft genome sequence of Haematococcus lacustris strain NIES-144.</title>
        <authorList>
            <person name="Morimoto D."/>
            <person name="Nakagawa S."/>
            <person name="Yoshida T."/>
            <person name="Sawayama S."/>
        </authorList>
    </citation>
    <scope>NUCLEOTIDE SEQUENCE [LARGE SCALE GENOMIC DNA]</scope>
    <source>
        <strain evidence="1 2">NIES-144</strain>
    </source>
</reference>
<evidence type="ECO:0000313" key="1">
    <source>
        <dbReference type="EMBL" id="GFH19218.1"/>
    </source>
</evidence>
<name>A0A699ZL10_HAELA</name>
<dbReference type="Proteomes" id="UP000485058">
    <property type="component" value="Unassembled WGS sequence"/>
</dbReference>
<gene>
    <name evidence="1" type="ORF">HaLaN_16130</name>
</gene>
<comment type="caution">
    <text evidence="1">The sequence shown here is derived from an EMBL/GenBank/DDBJ whole genome shotgun (WGS) entry which is preliminary data.</text>
</comment>
<protein>
    <submittedName>
        <fullName evidence="1">Uncharacterized protein</fullName>
    </submittedName>
</protein>
<organism evidence="1 2">
    <name type="scientific">Haematococcus lacustris</name>
    <name type="common">Green alga</name>
    <name type="synonym">Haematococcus pluvialis</name>
    <dbReference type="NCBI Taxonomy" id="44745"/>
    <lineage>
        <taxon>Eukaryota</taxon>
        <taxon>Viridiplantae</taxon>
        <taxon>Chlorophyta</taxon>
        <taxon>core chlorophytes</taxon>
        <taxon>Chlorophyceae</taxon>
        <taxon>CS clade</taxon>
        <taxon>Chlamydomonadales</taxon>
        <taxon>Haematococcaceae</taxon>
        <taxon>Haematococcus</taxon>
    </lineage>
</organism>
<accession>A0A699ZL10</accession>
<evidence type="ECO:0000313" key="2">
    <source>
        <dbReference type="Proteomes" id="UP000485058"/>
    </source>
</evidence>
<dbReference type="EMBL" id="BLLF01001425">
    <property type="protein sequence ID" value="GFH19218.1"/>
    <property type="molecule type" value="Genomic_DNA"/>
</dbReference>
<keyword evidence="2" id="KW-1185">Reference proteome</keyword>
<sequence length="13" mass="1372">MSSAMSSSVNGEW</sequence>